<proteinExistence type="predicted"/>
<dbReference type="GO" id="GO:0045259">
    <property type="term" value="C:proton-transporting ATP synthase complex"/>
    <property type="evidence" value="ECO:0007669"/>
    <property type="project" value="UniProtKB-KW"/>
</dbReference>
<keyword evidence="4" id="KW-1278">Translocase</keyword>
<dbReference type="SUPFAM" id="SSF47917">
    <property type="entry name" value="C-terminal domain of alpha and beta subunits of F1 ATP synthase"/>
    <property type="match status" value="1"/>
</dbReference>
<evidence type="ECO:0000256" key="4">
    <source>
        <dbReference type="ARBA" id="ARBA00022967"/>
    </source>
</evidence>
<keyword evidence="5" id="KW-0406">Ion transport</keyword>
<dbReference type="PANTHER" id="PTHR48082:SF2">
    <property type="entry name" value="ATP SYNTHASE SUBUNIT ALPHA, MITOCHONDRIAL"/>
    <property type="match status" value="1"/>
</dbReference>
<evidence type="ECO:0000313" key="10">
    <source>
        <dbReference type="EMBL" id="MDZ7543668.1"/>
    </source>
</evidence>
<name>A0AAW9KKF4_CLOPF</name>
<feature type="non-terminal residue" evidence="10">
    <location>
        <position position="1"/>
    </location>
</feature>
<accession>A0AAW9KKF4</accession>
<organism evidence="10 11">
    <name type="scientific">Clostridium perfringens</name>
    <dbReference type="NCBI Taxonomy" id="1502"/>
    <lineage>
        <taxon>Bacteria</taxon>
        <taxon>Bacillati</taxon>
        <taxon>Bacillota</taxon>
        <taxon>Clostridia</taxon>
        <taxon>Eubacteriales</taxon>
        <taxon>Clostridiaceae</taxon>
        <taxon>Clostridium</taxon>
    </lineage>
</organism>
<keyword evidence="3" id="KW-0067">ATP-binding</keyword>
<comment type="caution">
    <text evidence="10">The sequence shown here is derived from an EMBL/GenBank/DDBJ whole genome shotgun (WGS) entry which is preliminary data.</text>
</comment>
<evidence type="ECO:0000256" key="3">
    <source>
        <dbReference type="ARBA" id="ARBA00022840"/>
    </source>
</evidence>
<evidence type="ECO:0000256" key="7">
    <source>
        <dbReference type="ARBA" id="ARBA00023196"/>
    </source>
</evidence>
<evidence type="ECO:0000313" key="11">
    <source>
        <dbReference type="Proteomes" id="UP001288944"/>
    </source>
</evidence>
<gene>
    <name evidence="10" type="ORF">GNF83_21380</name>
</gene>
<feature type="domain" description="ATP synthase alpha subunit C-terminal" evidence="9">
    <location>
        <begin position="16"/>
        <end position="121"/>
    </location>
</feature>
<protein>
    <recommendedName>
        <fullName evidence="9">ATP synthase alpha subunit C-terminal domain-containing protein</fullName>
    </recommendedName>
</protein>
<keyword evidence="1" id="KW-0813">Transport</keyword>
<keyword evidence="7" id="KW-0139">CF(1)</keyword>
<dbReference type="GO" id="GO:0005524">
    <property type="term" value="F:ATP binding"/>
    <property type="evidence" value="ECO:0007669"/>
    <property type="project" value="UniProtKB-KW"/>
</dbReference>
<evidence type="ECO:0000256" key="8">
    <source>
        <dbReference type="ARBA" id="ARBA00023310"/>
    </source>
</evidence>
<evidence type="ECO:0000256" key="1">
    <source>
        <dbReference type="ARBA" id="ARBA00022448"/>
    </source>
</evidence>
<dbReference type="InterPro" id="IPR005294">
    <property type="entry name" value="ATP_synth_F1_asu"/>
</dbReference>
<keyword evidence="6" id="KW-0472">Membrane</keyword>
<keyword evidence="8" id="KW-0066">ATP synthesis</keyword>
<dbReference type="FunFam" id="1.20.150.20:FF:000001">
    <property type="entry name" value="ATP synthase subunit alpha"/>
    <property type="match status" value="1"/>
</dbReference>
<evidence type="ECO:0000256" key="2">
    <source>
        <dbReference type="ARBA" id="ARBA00022741"/>
    </source>
</evidence>
<dbReference type="Gene3D" id="1.20.150.20">
    <property type="entry name" value="ATP synthase alpha/beta chain, C-terminal domain"/>
    <property type="match status" value="1"/>
</dbReference>
<evidence type="ECO:0000256" key="5">
    <source>
        <dbReference type="ARBA" id="ARBA00023065"/>
    </source>
</evidence>
<dbReference type="Proteomes" id="UP001288944">
    <property type="component" value="Unassembled WGS sequence"/>
</dbReference>
<evidence type="ECO:0000259" key="9">
    <source>
        <dbReference type="Pfam" id="PF00306"/>
    </source>
</evidence>
<dbReference type="EMBL" id="WNUR01001463">
    <property type="protein sequence ID" value="MDZ7543668.1"/>
    <property type="molecule type" value="Genomic_DNA"/>
</dbReference>
<dbReference type="GO" id="GO:0046933">
    <property type="term" value="F:proton-transporting ATP synthase activity, rotational mechanism"/>
    <property type="evidence" value="ECO:0007669"/>
    <property type="project" value="InterPro"/>
</dbReference>
<dbReference type="InterPro" id="IPR038376">
    <property type="entry name" value="ATP_synth_asu_C_sf"/>
</dbReference>
<dbReference type="InterPro" id="IPR000793">
    <property type="entry name" value="ATP_synth_asu_C"/>
</dbReference>
<dbReference type="AlphaFoldDB" id="A0AAW9KKF4"/>
<sequence length="129" mass="15072">AVAWARGLGYVYNRQALESFAQFGSDLDKDSKKRLEKGKRLVEILKQDQYSPMAVEKQIVILYAIVKDFLSDVKVSDVRKFERELLEYMDTHNRELLKKIVEVKSLTDEINVELEKSILEFKNIFLEDA</sequence>
<dbReference type="CDD" id="cd18113">
    <property type="entry name" value="ATP-synt_F1_alpha_C"/>
    <property type="match status" value="1"/>
</dbReference>
<dbReference type="Pfam" id="PF00306">
    <property type="entry name" value="ATP-synt_ab_C"/>
    <property type="match status" value="1"/>
</dbReference>
<dbReference type="PANTHER" id="PTHR48082">
    <property type="entry name" value="ATP SYNTHASE SUBUNIT ALPHA, MITOCHONDRIAL"/>
    <property type="match status" value="1"/>
</dbReference>
<keyword evidence="2" id="KW-0547">Nucleotide-binding</keyword>
<dbReference type="GO" id="GO:0043531">
    <property type="term" value="F:ADP binding"/>
    <property type="evidence" value="ECO:0007669"/>
    <property type="project" value="TreeGrafter"/>
</dbReference>
<reference evidence="10" key="1">
    <citation type="submission" date="2019-11" db="EMBL/GenBank/DDBJ databases">
        <title>Characterization of Clostridium perfringens isolates from swine manure treated agricultural soils.</title>
        <authorList>
            <person name="Wushke S.T."/>
        </authorList>
    </citation>
    <scope>NUCLEOTIDE SEQUENCE</scope>
    <source>
        <strain evidence="10">X62</strain>
    </source>
</reference>
<evidence type="ECO:0000256" key="6">
    <source>
        <dbReference type="ARBA" id="ARBA00023136"/>
    </source>
</evidence>